<dbReference type="Gene3D" id="2.160.20.10">
    <property type="entry name" value="Single-stranded right-handed beta-helix, Pectin lyase-like"/>
    <property type="match status" value="1"/>
</dbReference>
<protein>
    <recommendedName>
        <fullName evidence="3">Right handed beta helix domain-containing protein</fullName>
    </recommendedName>
</protein>
<dbReference type="EMBL" id="CADCWD010000009">
    <property type="protein sequence ID" value="CAA9520419.1"/>
    <property type="molecule type" value="Genomic_DNA"/>
</dbReference>
<accession>A0A6J4TDA6</accession>
<dbReference type="AlphaFoldDB" id="A0A6J4TDA6"/>
<evidence type="ECO:0008006" key="3">
    <source>
        <dbReference type="Google" id="ProtNLM"/>
    </source>
</evidence>
<feature type="chain" id="PRO_5026802883" description="Right handed beta helix domain-containing protein" evidence="1">
    <location>
        <begin position="18"/>
        <end position="307"/>
    </location>
</feature>
<gene>
    <name evidence="2" type="ORF">AVDCRST_MAG23-155</name>
</gene>
<evidence type="ECO:0000256" key="1">
    <source>
        <dbReference type="SAM" id="SignalP"/>
    </source>
</evidence>
<evidence type="ECO:0000313" key="2">
    <source>
        <dbReference type="EMBL" id="CAA9520419.1"/>
    </source>
</evidence>
<keyword evidence="1" id="KW-0732">Signal</keyword>
<reference evidence="2" key="1">
    <citation type="submission" date="2020-02" db="EMBL/GenBank/DDBJ databases">
        <authorList>
            <person name="Meier V. D."/>
        </authorList>
    </citation>
    <scope>NUCLEOTIDE SEQUENCE</scope>
    <source>
        <strain evidence="2">AVDCRST_MAG23</strain>
    </source>
</reference>
<dbReference type="SUPFAM" id="SSF51126">
    <property type="entry name" value="Pectin lyase-like"/>
    <property type="match status" value="1"/>
</dbReference>
<dbReference type="InterPro" id="IPR012334">
    <property type="entry name" value="Pectin_lyas_fold"/>
</dbReference>
<feature type="signal peptide" evidence="1">
    <location>
        <begin position="1"/>
        <end position="17"/>
    </location>
</feature>
<dbReference type="InterPro" id="IPR011050">
    <property type="entry name" value="Pectin_lyase_fold/virulence"/>
</dbReference>
<proteinExistence type="predicted"/>
<organism evidence="2">
    <name type="scientific">uncultured Sphingosinicella sp</name>
    <dbReference type="NCBI Taxonomy" id="478748"/>
    <lineage>
        <taxon>Bacteria</taxon>
        <taxon>Pseudomonadati</taxon>
        <taxon>Pseudomonadota</taxon>
        <taxon>Alphaproteobacteria</taxon>
        <taxon>Sphingomonadales</taxon>
        <taxon>Sphingosinicellaceae</taxon>
        <taxon>Sphingosinicella</taxon>
        <taxon>environmental samples</taxon>
    </lineage>
</organism>
<sequence>MRLLVITAALLASTASAQSGGPFMLVEKGQRFARLQDAVNAVGGGSATIQIAPGTYRDCAVQEAGRIAYVARMPGTAIFDGGTCEGKAALVLRGQSAHVEGLTFRRQFVPDGNGAGIRIEKGDLEVVETLFADGQCGILSADDPESSITVERSTFSGLGKHPDGTGAHALYIGGYRALRVTNTRFERGTGGHYLKSRAARIEVLDSSFDDSQGRSTNYHIDLPNGAVGRIARNTFAQGRNKENYSTMITVAPEGAQQSSEGLVIENNKASVVPGFPWTTTFVGAWTPESVVVRNNDLGQGIRSYARR</sequence>
<name>A0A6J4TDA6_9SPHN</name>